<dbReference type="CDD" id="cd04735">
    <property type="entry name" value="OYE_like_4_FMN"/>
    <property type="match status" value="1"/>
</dbReference>
<dbReference type="InterPro" id="IPR051799">
    <property type="entry name" value="NADH_flavin_oxidoreductase"/>
</dbReference>
<evidence type="ECO:0000259" key="3">
    <source>
        <dbReference type="Pfam" id="PF00724"/>
    </source>
</evidence>
<keyword evidence="2" id="KW-0560">Oxidoreductase</keyword>
<gene>
    <name evidence="4" type="primary">yqiG_1</name>
    <name evidence="4" type="ORF">MU1_19450</name>
</gene>
<dbReference type="InterPro" id="IPR013785">
    <property type="entry name" value="Aldolase_TIM"/>
</dbReference>
<dbReference type="PANTHER" id="PTHR43656">
    <property type="entry name" value="BINDING OXIDOREDUCTASE, PUTATIVE (AFU_ORTHOLOGUE AFUA_2G08260)-RELATED"/>
    <property type="match status" value="1"/>
</dbReference>
<sequence length="374" mass="41193">MEQKYNPLFESFAFRSGVEVKNRLVMAPMTHSSSNEDGTVSDVELDYYARRSEGVGMVITACIYVTPNGKGFPGEFAGDSDAMIPGLTRLANTIKEKGAKAILQIFHGGRRVPPALVPNGDVVSASAVAATESPDVVPRELTHEEIESIIRDFGETTRRAALAGFDGVEIHGANTYLLQQFYSPHSNRRNDQWGGDIDRRLAFPLAVVDEVKRAAAEHANGPFLVGYRFSPEEPETPGLTMEDTFRLVDELAAKDLDYLHVSLFDYHSKPARGADDSKSRLEWIVERVANRVPLMGVGSVHTADDAIDVQQQGAPLVALGRVLLTDPDWVQKVESGREDEIQPKLSLSSQNKLVIPDGLWRMIASKEGWLTFTE</sequence>
<dbReference type="InterPro" id="IPR001155">
    <property type="entry name" value="OxRdtase_FMN_N"/>
</dbReference>
<proteinExistence type="predicted"/>
<reference evidence="4 5" key="1">
    <citation type="submission" date="2023-03" db="EMBL/GenBank/DDBJ databases">
        <title>Draft genome sequence of the bacteria which degrade cell wall of Tricholomamatutake.</title>
        <authorList>
            <person name="Konishi Y."/>
            <person name="Fukuta Y."/>
            <person name="Shirasaka N."/>
        </authorList>
    </citation>
    <scope>NUCLEOTIDE SEQUENCE [LARGE SCALE GENOMIC DNA]</scope>
    <source>
        <strain evidence="5">mu1</strain>
    </source>
</reference>
<dbReference type="Proteomes" id="UP001157114">
    <property type="component" value="Unassembled WGS sequence"/>
</dbReference>
<dbReference type="EMBL" id="BSSQ01000008">
    <property type="protein sequence ID" value="GLX67600.1"/>
    <property type="molecule type" value="Genomic_DNA"/>
</dbReference>
<dbReference type="PANTHER" id="PTHR43656:SF2">
    <property type="entry name" value="BINDING OXIDOREDUCTASE, PUTATIVE (AFU_ORTHOLOGUE AFUA_2G08260)-RELATED"/>
    <property type="match status" value="1"/>
</dbReference>
<evidence type="ECO:0000256" key="1">
    <source>
        <dbReference type="ARBA" id="ARBA00022630"/>
    </source>
</evidence>
<keyword evidence="1" id="KW-0285">Flavoprotein</keyword>
<dbReference type="SUPFAM" id="SSF51395">
    <property type="entry name" value="FMN-linked oxidoreductases"/>
    <property type="match status" value="1"/>
</dbReference>
<comment type="caution">
    <text evidence="4">The sequence shown here is derived from an EMBL/GenBank/DDBJ whole genome shotgun (WGS) entry which is preliminary data.</text>
</comment>
<dbReference type="RefSeq" id="WP_284238358.1">
    <property type="nucleotide sequence ID" value="NZ_BSSQ01000008.1"/>
</dbReference>
<dbReference type="Gene3D" id="3.20.20.70">
    <property type="entry name" value="Aldolase class I"/>
    <property type="match status" value="1"/>
</dbReference>
<keyword evidence="5" id="KW-1185">Reference proteome</keyword>
<evidence type="ECO:0000313" key="5">
    <source>
        <dbReference type="Proteomes" id="UP001157114"/>
    </source>
</evidence>
<accession>A0ABQ6GC18</accession>
<protein>
    <submittedName>
        <fullName evidence="4">NADH-dependent flavin oxidoreductase YqiG</fullName>
    </submittedName>
</protein>
<feature type="domain" description="NADH:flavin oxidoreductase/NADH oxidase N-terminal" evidence="3">
    <location>
        <begin position="8"/>
        <end position="340"/>
    </location>
</feature>
<name>A0ABQ6GC18_9BACL</name>
<organism evidence="4 5">
    <name type="scientific">Paenibacillus glycanilyticus</name>
    <dbReference type="NCBI Taxonomy" id="126569"/>
    <lineage>
        <taxon>Bacteria</taxon>
        <taxon>Bacillati</taxon>
        <taxon>Bacillota</taxon>
        <taxon>Bacilli</taxon>
        <taxon>Bacillales</taxon>
        <taxon>Paenibacillaceae</taxon>
        <taxon>Paenibacillus</taxon>
    </lineage>
</organism>
<evidence type="ECO:0000256" key="2">
    <source>
        <dbReference type="ARBA" id="ARBA00023002"/>
    </source>
</evidence>
<evidence type="ECO:0000313" key="4">
    <source>
        <dbReference type="EMBL" id="GLX67600.1"/>
    </source>
</evidence>
<dbReference type="Pfam" id="PF00724">
    <property type="entry name" value="Oxidored_FMN"/>
    <property type="match status" value="1"/>
</dbReference>